<reference evidence="8 9" key="1">
    <citation type="journal article" date="2011" name="Nature">
        <title>A high-resolution map of human evolutionary constraint using 29 mammals.</title>
        <authorList>
            <person name="Lindblad-Toh K."/>
            <person name="Garber M."/>
            <person name="Zuk O."/>
            <person name="Lin M.F."/>
            <person name="Parker B.J."/>
            <person name="Washietl S."/>
            <person name="Kheradpour P."/>
            <person name="Ernst J."/>
            <person name="Jordan G."/>
            <person name="Mauceli E."/>
            <person name="Ward L.D."/>
            <person name="Lowe C.B."/>
            <person name="Holloway A.K."/>
            <person name="Clamp M."/>
            <person name="Gnerre S."/>
            <person name="Alfoldi J."/>
            <person name="Beal K."/>
            <person name="Chang J."/>
            <person name="Clawson H."/>
            <person name="Cuff J."/>
            <person name="Di Palma F."/>
            <person name="Fitzgerald S."/>
            <person name="Flicek P."/>
            <person name="Guttman M."/>
            <person name="Hubisz M.J."/>
            <person name="Jaffe D.B."/>
            <person name="Jungreis I."/>
            <person name="Kent W.J."/>
            <person name="Kostka D."/>
            <person name="Lara M."/>
            <person name="Martins A.L."/>
            <person name="Massingham T."/>
            <person name="Moltke I."/>
            <person name="Raney B.J."/>
            <person name="Rasmussen M.D."/>
            <person name="Robinson J."/>
            <person name="Stark A."/>
            <person name="Vilella A.J."/>
            <person name="Wen J."/>
            <person name="Xie X."/>
            <person name="Zody M.C."/>
            <person name="Baldwin J."/>
            <person name="Bloom T."/>
            <person name="Chin C.W."/>
            <person name="Heiman D."/>
            <person name="Nicol R."/>
            <person name="Nusbaum C."/>
            <person name="Young S."/>
            <person name="Wilkinson J."/>
            <person name="Worley K.C."/>
            <person name="Kovar C.L."/>
            <person name="Muzny D.M."/>
            <person name="Gibbs R.A."/>
            <person name="Cree A."/>
            <person name="Dihn H.H."/>
            <person name="Fowler G."/>
            <person name="Jhangiani S."/>
            <person name="Joshi V."/>
            <person name="Lee S."/>
            <person name="Lewis L.R."/>
            <person name="Nazareth L.V."/>
            <person name="Okwuonu G."/>
            <person name="Santibanez J."/>
            <person name="Warren W.C."/>
            <person name="Mardis E.R."/>
            <person name="Weinstock G.M."/>
            <person name="Wilson R.K."/>
            <person name="Delehaunty K."/>
            <person name="Dooling D."/>
            <person name="Fronik C."/>
            <person name="Fulton L."/>
            <person name="Fulton B."/>
            <person name="Graves T."/>
            <person name="Minx P."/>
            <person name="Sodergren E."/>
            <person name="Birney E."/>
            <person name="Margulies E.H."/>
            <person name="Herrero J."/>
            <person name="Green E.D."/>
            <person name="Haussler D."/>
            <person name="Siepel A."/>
            <person name="Goldman N."/>
            <person name="Pollard K.S."/>
            <person name="Pedersen J.S."/>
            <person name="Lander E.S."/>
            <person name="Kellis M."/>
        </authorList>
    </citation>
    <scope>NUCLEOTIDE SEQUENCE [LARGE SCALE GENOMIC DNA]</scope>
</reference>
<dbReference type="GO" id="GO:0006364">
    <property type="term" value="P:rRNA processing"/>
    <property type="evidence" value="ECO:0007669"/>
    <property type="project" value="InterPro"/>
</dbReference>
<dbReference type="STRING" id="59463.ENSMLUP00000011899"/>
<dbReference type="Pfam" id="PF25121">
    <property type="entry name" value="RRM_ESF1"/>
    <property type="match status" value="1"/>
</dbReference>
<feature type="region of interest" description="Disordered" evidence="5">
    <location>
        <begin position="634"/>
        <end position="662"/>
    </location>
</feature>
<evidence type="ECO:0000256" key="4">
    <source>
        <dbReference type="ARBA" id="ARBA00023242"/>
    </source>
</evidence>
<dbReference type="FunCoup" id="G1PLZ2">
    <property type="interactions" value="3103"/>
</dbReference>
<reference evidence="8" key="3">
    <citation type="submission" date="2025-09" db="UniProtKB">
        <authorList>
            <consortium name="Ensembl"/>
        </authorList>
    </citation>
    <scope>IDENTIFICATION</scope>
</reference>
<feature type="compositionally biased region" description="Acidic residues" evidence="5">
    <location>
        <begin position="306"/>
        <end position="316"/>
    </location>
</feature>
<evidence type="ECO:0000313" key="8">
    <source>
        <dbReference type="Ensembl" id="ENSMLUP00000011899.2"/>
    </source>
</evidence>
<feature type="region of interest" description="Disordered" evidence="5">
    <location>
        <begin position="789"/>
        <end position="823"/>
    </location>
</feature>
<dbReference type="Gene3D" id="3.30.70.330">
    <property type="match status" value="1"/>
</dbReference>
<dbReference type="eggNOG" id="KOG2318">
    <property type="taxonomic scope" value="Eukaryota"/>
</dbReference>
<keyword evidence="4" id="KW-0539">Nucleus</keyword>
<feature type="compositionally biased region" description="Acidic residues" evidence="5">
    <location>
        <begin position="237"/>
        <end position="256"/>
    </location>
</feature>
<feature type="compositionally biased region" description="Basic and acidic residues" evidence="5">
    <location>
        <begin position="558"/>
        <end position="569"/>
    </location>
</feature>
<comment type="subcellular location">
    <subcellularLocation>
        <location evidence="1">Nucleus</location>
        <location evidence="1">Nucleolus</location>
    </subcellularLocation>
</comment>
<feature type="compositionally biased region" description="Basic and acidic residues" evidence="5">
    <location>
        <begin position="100"/>
        <end position="136"/>
    </location>
</feature>
<feature type="compositionally biased region" description="Basic residues" evidence="5">
    <location>
        <begin position="634"/>
        <end position="644"/>
    </location>
</feature>
<organism evidence="8 9">
    <name type="scientific">Myotis lucifugus</name>
    <name type="common">Little brown bat</name>
    <dbReference type="NCBI Taxonomy" id="59463"/>
    <lineage>
        <taxon>Eukaryota</taxon>
        <taxon>Metazoa</taxon>
        <taxon>Chordata</taxon>
        <taxon>Craniata</taxon>
        <taxon>Vertebrata</taxon>
        <taxon>Euteleostomi</taxon>
        <taxon>Mammalia</taxon>
        <taxon>Eutheria</taxon>
        <taxon>Laurasiatheria</taxon>
        <taxon>Chiroptera</taxon>
        <taxon>Yangochiroptera</taxon>
        <taxon>Vespertilionidae</taxon>
        <taxon>Myotis</taxon>
    </lineage>
</organism>
<evidence type="ECO:0000313" key="9">
    <source>
        <dbReference type="Proteomes" id="UP000001074"/>
    </source>
</evidence>
<proteinExistence type="inferred from homology"/>
<evidence type="ECO:0000259" key="6">
    <source>
        <dbReference type="Pfam" id="PF08159"/>
    </source>
</evidence>
<protein>
    <submittedName>
        <fullName evidence="8">ESF1 nucleolar pre-rRNA processing protein homolog</fullName>
    </submittedName>
</protein>
<feature type="domain" description="NUC153" evidence="6">
    <location>
        <begin position="755"/>
        <end position="783"/>
    </location>
</feature>
<sequence>MSSKQEIMSDPRFKRVTKDPRFWEMPEKDRKVKIDKRFRAMFHDKKFKLNYAVDKRGRPITHSTTEDLKRFYDLSDSDSDLSDEDNKALNQKKIKKKKPQKNEIESNLVEKKKETKKINQKDSGNKNDLDNSDKIQKMKNSSKYKKVDSKISPKKDSEEFMPKSTKGEKSNVQHNTDLCPKGSLRTVDSGTSEIVKSPKIKYSKTRREIQSVVPLSVARHSDGYENLPGKKMFDKDVLEEDLESTSEIGSDEESEDGITGIGRASADDDNSDENEEDEDENDDSEDDDESDSGPDLARGKGNIETSSEDEEDMEDLLPEESGFEHAWRELDKDAPRSDEITRRLAVCNMDWDRLKAKDLLALFNSFKPKGGVIFSVKIYFSEFGKERMKEEQVQGPVELLSIPEDAPEKDWTSREKLRDYQFKRLKYCYAVVECDSPETAAKLYEDCDGLEFESSCSFVDLRFIPDDITFDDEPKDVALEVDLTAYKPKYFTSAAMGTSTVEITWDETDHERITTLNRKFKKEELLDMDFQAYLASSSEDEEEIEDGLQGDAEVNVEEDGKTKKHQKDDEEQIAKYRQLLQVIQEKEKKRKENDMEMEIKWVPGLKESAEEMVRNKLEGKDKLTPWEQFLEKKKEKKRLKKKQKALAEESNEDELPSDVDMNDPYFAEEVKKIGIKEKKKSVKSATDGPSPEEEAEIEKQKAEMALLMMDEEEDNKKHFNYNKIVEHQNLSKKKKKQLIKKKELLEDDFEVNVKDARFQAMYTSHLFNLDPSDPNFKKTKAMEKILEEKARQREQKEQELTQAIKKKESEIQKESQKRSIDPALSMLIKSVKNKTEQFQARKKQKVK</sequence>
<name>G1PLZ2_MYOLU</name>
<feature type="region of interest" description="Disordered" evidence="5">
    <location>
        <begin position="537"/>
        <end position="569"/>
    </location>
</feature>
<dbReference type="EMBL" id="AAPE02016114">
    <property type="status" value="NOT_ANNOTATED_CDS"/>
    <property type="molecule type" value="Genomic_DNA"/>
</dbReference>
<dbReference type="OMA" id="YEMEMSW"/>
<evidence type="ECO:0000256" key="3">
    <source>
        <dbReference type="ARBA" id="ARBA00023054"/>
    </source>
</evidence>
<feature type="region of interest" description="Disordered" evidence="5">
    <location>
        <begin position="75"/>
        <end position="190"/>
    </location>
</feature>
<keyword evidence="9" id="KW-1185">Reference proteome</keyword>
<dbReference type="EMBL" id="AAPE02016115">
    <property type="status" value="NOT_ANNOTATED_CDS"/>
    <property type="molecule type" value="Genomic_DNA"/>
</dbReference>
<feature type="compositionally biased region" description="Basic residues" evidence="5">
    <location>
        <begin position="90"/>
        <end position="99"/>
    </location>
</feature>
<feature type="compositionally biased region" description="Basic and acidic residues" evidence="5">
    <location>
        <begin position="789"/>
        <end position="820"/>
    </location>
</feature>
<feature type="region of interest" description="Disordered" evidence="5">
    <location>
        <begin position="677"/>
        <end position="698"/>
    </location>
</feature>
<reference evidence="8" key="2">
    <citation type="submission" date="2025-08" db="UniProtKB">
        <authorList>
            <consortium name="Ensembl"/>
        </authorList>
    </citation>
    <scope>IDENTIFICATION</scope>
</reference>
<feature type="domain" description="ESF1 RRM" evidence="7">
    <location>
        <begin position="341"/>
        <end position="478"/>
    </location>
</feature>
<accession>G1PLZ2</accession>
<feature type="compositionally biased region" description="Basic and acidic residues" evidence="5">
    <location>
        <begin position="145"/>
        <end position="171"/>
    </location>
</feature>
<evidence type="ECO:0000259" key="7">
    <source>
        <dbReference type="Pfam" id="PF25121"/>
    </source>
</evidence>
<dbReference type="GO" id="GO:0003723">
    <property type="term" value="F:RNA binding"/>
    <property type="evidence" value="ECO:0007669"/>
    <property type="project" value="TreeGrafter"/>
</dbReference>
<keyword evidence="3" id="KW-0175">Coiled coil</keyword>
<dbReference type="HOGENOM" id="CLU_010564_2_1_1"/>
<dbReference type="InterPro" id="IPR056750">
    <property type="entry name" value="RRM_ESF1"/>
</dbReference>
<dbReference type="EMBL" id="AAPE02016113">
    <property type="status" value="NOT_ANNOTATED_CDS"/>
    <property type="molecule type" value="Genomic_DNA"/>
</dbReference>
<dbReference type="Proteomes" id="UP000001074">
    <property type="component" value="Unassembled WGS sequence"/>
</dbReference>
<dbReference type="InterPro" id="IPR012677">
    <property type="entry name" value="Nucleotide-bd_a/b_plait_sf"/>
</dbReference>
<evidence type="ECO:0000256" key="1">
    <source>
        <dbReference type="ARBA" id="ARBA00004604"/>
    </source>
</evidence>
<dbReference type="PANTHER" id="PTHR12202:SF0">
    <property type="entry name" value="ESF1 HOMOLOG"/>
    <property type="match status" value="1"/>
</dbReference>
<feature type="compositionally biased region" description="Acidic residues" evidence="5">
    <location>
        <begin position="649"/>
        <end position="661"/>
    </location>
</feature>
<feature type="compositionally biased region" description="Acidic residues" evidence="5">
    <location>
        <begin position="538"/>
        <end position="548"/>
    </location>
</feature>
<dbReference type="PANTHER" id="PTHR12202">
    <property type="entry name" value="ESF1 HOMOLOG"/>
    <property type="match status" value="1"/>
</dbReference>
<dbReference type="InterPro" id="IPR039754">
    <property type="entry name" value="Esf1"/>
</dbReference>
<dbReference type="GO" id="GO:0005730">
    <property type="term" value="C:nucleolus"/>
    <property type="evidence" value="ECO:0007669"/>
    <property type="project" value="UniProtKB-SubCell"/>
</dbReference>
<dbReference type="InParanoid" id="G1PLZ2"/>
<evidence type="ECO:0000256" key="5">
    <source>
        <dbReference type="SAM" id="MobiDB-lite"/>
    </source>
</evidence>
<evidence type="ECO:0000256" key="2">
    <source>
        <dbReference type="ARBA" id="ARBA00009087"/>
    </source>
</evidence>
<dbReference type="AlphaFoldDB" id="G1PLZ2"/>
<comment type="similarity">
    <text evidence="2">Belongs to the ESF1 family.</text>
</comment>
<dbReference type="Ensembl" id="ENSMLUT00000013082.2">
    <property type="protein sequence ID" value="ENSMLUP00000011899.2"/>
    <property type="gene ID" value="ENSMLUG00000013080.2"/>
</dbReference>
<feature type="region of interest" description="Disordered" evidence="5">
    <location>
        <begin position="220"/>
        <end position="316"/>
    </location>
</feature>
<dbReference type="InterPro" id="IPR012580">
    <property type="entry name" value="NUC153"/>
</dbReference>
<dbReference type="Pfam" id="PF08159">
    <property type="entry name" value="NUC153"/>
    <property type="match status" value="1"/>
</dbReference>
<feature type="compositionally biased region" description="Acidic residues" evidence="5">
    <location>
        <begin position="267"/>
        <end position="292"/>
    </location>
</feature>
<dbReference type="GeneTree" id="ENSGT00390000004881"/>
<gene>
    <name evidence="8" type="primary">ESF1</name>
</gene>